<evidence type="ECO:0000313" key="3">
    <source>
        <dbReference type="Proteomes" id="UP001162780"/>
    </source>
</evidence>
<protein>
    <submittedName>
        <fullName evidence="2">Uncharacterized protein</fullName>
    </submittedName>
</protein>
<dbReference type="RefSeq" id="WP_255189402.1">
    <property type="nucleotide sequence ID" value="NZ_CP113517.1"/>
</dbReference>
<name>A0ABY7GJ37_9GAMM</name>
<accession>A0ABY7GJ37</accession>
<keyword evidence="3" id="KW-1185">Reference proteome</keyword>
<dbReference type="Proteomes" id="UP001162780">
    <property type="component" value="Chromosome"/>
</dbReference>
<feature type="compositionally biased region" description="Basic and acidic residues" evidence="1">
    <location>
        <begin position="1"/>
        <end position="24"/>
    </location>
</feature>
<evidence type="ECO:0000256" key="1">
    <source>
        <dbReference type="SAM" id="MobiDB-lite"/>
    </source>
</evidence>
<dbReference type="EMBL" id="CP113517">
    <property type="protein sequence ID" value="WAR44426.1"/>
    <property type="molecule type" value="Genomic_DNA"/>
</dbReference>
<reference evidence="2" key="1">
    <citation type="submission" date="2022-11" db="EMBL/GenBank/DDBJ databases">
        <title>Methylomonas rapida sp. nov., Carotenoid-Producing Obligate Methanotrophs with High Growth Characteristics and Biotechnological Potential.</title>
        <authorList>
            <person name="Tikhonova E.N."/>
            <person name="Suleimanov R.Z."/>
            <person name="Miroshnikov K."/>
            <person name="Oshkin I.Y."/>
            <person name="Belova S.E."/>
            <person name="Danilova O.V."/>
            <person name="Ashikhmin A."/>
            <person name="Konopkin A."/>
            <person name="But S.Y."/>
            <person name="Khmelenina V.N."/>
            <person name="Kuznetsov N."/>
            <person name="Pimenov N.V."/>
            <person name="Dedysh S.N."/>
        </authorList>
    </citation>
    <scope>NUCLEOTIDE SEQUENCE</scope>
    <source>
        <strain evidence="2">MP1</strain>
    </source>
</reference>
<gene>
    <name evidence="2" type="ORF">NM686_019035</name>
</gene>
<organism evidence="2 3">
    <name type="scientific">Methylomonas rapida</name>
    <dbReference type="NCBI Taxonomy" id="2963939"/>
    <lineage>
        <taxon>Bacteria</taxon>
        <taxon>Pseudomonadati</taxon>
        <taxon>Pseudomonadota</taxon>
        <taxon>Gammaproteobacteria</taxon>
        <taxon>Methylococcales</taxon>
        <taxon>Methylococcaceae</taxon>
        <taxon>Methylomonas</taxon>
    </lineage>
</organism>
<feature type="region of interest" description="Disordered" evidence="1">
    <location>
        <begin position="1"/>
        <end position="25"/>
    </location>
</feature>
<evidence type="ECO:0000313" key="2">
    <source>
        <dbReference type="EMBL" id="WAR44426.1"/>
    </source>
</evidence>
<proteinExistence type="predicted"/>
<sequence>MENKNHGWKHFQENHLRQVHDEQQPSHVFTRKSVISAAMAKTLAPEISEACLS</sequence>